<dbReference type="PANTHER" id="PTHR16305">
    <property type="entry name" value="TESTICULAR SOLUBLE ADENYLYL CYCLASE"/>
    <property type="match status" value="1"/>
</dbReference>
<dbReference type="Pfam" id="PF13191">
    <property type="entry name" value="AAA_16"/>
    <property type="match status" value="1"/>
</dbReference>
<evidence type="ECO:0000259" key="3">
    <source>
        <dbReference type="Pfam" id="PF13191"/>
    </source>
</evidence>
<dbReference type="InterPro" id="IPR011990">
    <property type="entry name" value="TPR-like_helical_dom_sf"/>
</dbReference>
<evidence type="ECO:0000313" key="4">
    <source>
        <dbReference type="EMBL" id="OZJ03803.1"/>
    </source>
</evidence>
<dbReference type="InterPro" id="IPR041664">
    <property type="entry name" value="AAA_16"/>
</dbReference>
<dbReference type="OrthoDB" id="194468at2759"/>
<protein>
    <recommendedName>
        <fullName evidence="3">Orc1-like AAA ATPase domain-containing protein</fullName>
    </recommendedName>
</protein>
<dbReference type="SUPFAM" id="SSF52540">
    <property type="entry name" value="P-loop containing nucleoside triphosphate hydrolases"/>
    <property type="match status" value="1"/>
</dbReference>
<dbReference type="InterPro" id="IPR029787">
    <property type="entry name" value="Nucleotide_cyclase"/>
</dbReference>
<dbReference type="GO" id="GO:0004016">
    <property type="term" value="F:adenylate cyclase activity"/>
    <property type="evidence" value="ECO:0007669"/>
    <property type="project" value="TreeGrafter"/>
</dbReference>
<reference evidence="4 5" key="1">
    <citation type="journal article" date="2017" name="Mycologia">
        <title>Bifiguratus adelaidae, gen. et sp. nov., a new member of Mucoromycotina in endophytic and soil-dwelling habitats.</title>
        <authorList>
            <person name="Torres-Cruz T.J."/>
            <person name="Billingsley Tobias T.L."/>
            <person name="Almatruk M."/>
            <person name="Hesse C."/>
            <person name="Kuske C.R."/>
            <person name="Desiro A."/>
            <person name="Benucci G.M."/>
            <person name="Bonito G."/>
            <person name="Stajich J.E."/>
            <person name="Dunlap C."/>
            <person name="Arnold A.E."/>
            <person name="Porras-Alfaro A."/>
        </authorList>
    </citation>
    <scope>NUCLEOTIDE SEQUENCE [LARGE SCALE GENOMIC DNA]</scope>
    <source>
        <strain evidence="4 5">AZ0501</strain>
    </source>
</reference>
<feature type="domain" description="Orc1-like AAA ATPase" evidence="3">
    <location>
        <begin position="632"/>
        <end position="849"/>
    </location>
</feature>
<dbReference type="PANTHER" id="PTHR16305:SF28">
    <property type="entry name" value="GUANYLATE CYCLASE DOMAIN-CONTAINING PROTEIN"/>
    <property type="match status" value="1"/>
</dbReference>
<keyword evidence="2" id="KW-0067">ATP-binding</keyword>
<name>A0A261XZM9_9FUNG</name>
<dbReference type="GO" id="GO:0005737">
    <property type="term" value="C:cytoplasm"/>
    <property type="evidence" value="ECO:0007669"/>
    <property type="project" value="TreeGrafter"/>
</dbReference>
<evidence type="ECO:0000256" key="2">
    <source>
        <dbReference type="ARBA" id="ARBA00022840"/>
    </source>
</evidence>
<sequence length="1661" mass="186219">MFNIAPYIPKYVRALHADGEGTKVPYTQTNFGVVLMVDVCGFSQLTTIAGEKGDMGAEAVALEVGTYSGECIRIIEAYGGDIVKFLGDAVLVSFQPTRSDCTPTAPNGNGTAMNDAISEADDYRMRAILVRRALECSLQLLARLSNYRVYLTPGERVRHRSSEGSVLHDVNGLWVATTDSRRPSTASGSSIVAPRAYNDELSLSFGIWNLINFLLRKRKNADANVPSLARRQSFGSDMSHKDIQAVDLDLHIALAAGDLTNVIVGQDSLGQSHDMPMSDFNSDETITVPNGRLEYAICGEAVEALDDALTTAKAGEMSITKKAWSYINASQLDVRWEVHKNCYLIRSSVNSGRGSGNAFMRLLNENLLPRSRTTSAVSPSSDAANYYSMYINRSALCRLQRSADGNFPAQFRDATIVFVSLGDIKVATDEGLQIAQRATTLAIQVLDKYEGMLQQFAVDDKGATLLAVFGLPPLSHENEPTFAAKAAIELRDLYETQGIPDFAISLATGTIFTVVLPQGNEYRRDPAIAGDTIILAVRMLKFAFAHHSVICDAATKERISQFCELEDMGQNFVKGKVKPITIYKIKKFASEDIRRPLAGTSDSSINVDFIGYRTEMEAASRLIDGWMTAKNQHVLVVCGPSGVGKSFFCATIQKSVQSHGVYVCPAQATEVEKGTKYFLMKGIVLQLFEIIDSDAIPERYTDDNASDPPDLLAEMAADDNGSMLTMESASSGHSVRDKEWYRKLVYQAMLSPSADSIQEVLHMTLRCLKKCGEDALVLPLFRTLFTSLDLQDNKFTRRLDGQGKDILFTNLMIRMFKYVSEHGNLIISCDDVQWADEASISLLRAIHDNCPRVLLLLASRPLKDYNVKFVDEICRTGACLKISLNGLDTKEIGKIILQTFKRGVTKVSPQILKVIQSRTGGNPLYVKNMAIVLKDFNHVAVVDGELVPNSSNFDLEDLLGNFDYKRIIKMQFDRLNNSFQEFLKIACSLDSTFTLSEVRAVISPTNAIFQANTSAEISETIAKYDTYNFLLKSGEIDPTHQGSDDVYTFTHVTIPHSIYDTLPYETRIFIHRALARYYEAIYIDTNRSNLLIKIARHYLETDNIDKQLKYLEALAEYNMRSHYLPEATTSLERIVKILDENPEYDRGYGKMHKADIYYRLGQALAMRTQLTEGEMYLHKALGCLGTPWPDSHLDFVLNLSKYRVRQKVHRRRVRRNHQAFKIVQDEAERQTWMKRSAIMVQLSNVYYYTGQGRKFVLSCLVGLDACQHLGEDYPDYTLFLARFALVCWLNDQRDNSLFYIRRALALVAKDHSDMITLTVCAQLCFASGKFSSATELIYEACDVTRAYGAVTDCQAFYRTITLLATIRIFEGTLNQNPKDQKLLKLAADTAHQMGDFEAEIWLSVFTVANAIVNDQLRNCEPFILQMENHLRDARDFNKIAMYGTLIAYYARIGHHSLARKYFRDMVAVLPPLATTSNLLPIFGLIFATMGLYEIVEAGVFEAVAAIRGHYFERFVTSVVQLNHAFQKVKFWEFCQPSLYLARALPYISTGRVVEGFLVLRHGVMEMQYIQEIRFLKAYYHAKLGKYAFTAEDRVSWTDQARQELDALKIPASVYCNPNPSAETAIAMMRDVPLRVSSDSGQYTNEHCSIISHESSEGSVNE</sequence>
<evidence type="ECO:0000256" key="1">
    <source>
        <dbReference type="ARBA" id="ARBA00022741"/>
    </source>
</evidence>
<organism evidence="4 5">
    <name type="scientific">Bifiguratus adelaidae</name>
    <dbReference type="NCBI Taxonomy" id="1938954"/>
    <lineage>
        <taxon>Eukaryota</taxon>
        <taxon>Fungi</taxon>
        <taxon>Fungi incertae sedis</taxon>
        <taxon>Mucoromycota</taxon>
        <taxon>Mucoromycotina</taxon>
        <taxon>Endogonomycetes</taxon>
        <taxon>Endogonales</taxon>
        <taxon>Endogonales incertae sedis</taxon>
        <taxon>Bifiguratus</taxon>
    </lineage>
</organism>
<dbReference type="InterPro" id="IPR027417">
    <property type="entry name" value="P-loop_NTPase"/>
</dbReference>
<dbReference type="SUPFAM" id="SSF48452">
    <property type="entry name" value="TPR-like"/>
    <property type="match status" value="1"/>
</dbReference>
<keyword evidence="1" id="KW-0547">Nucleotide-binding</keyword>
<keyword evidence="5" id="KW-1185">Reference proteome</keyword>
<accession>A0A261XZM9</accession>
<comment type="caution">
    <text evidence="4">The sequence shown here is derived from an EMBL/GenBank/DDBJ whole genome shotgun (WGS) entry which is preliminary data.</text>
</comment>
<dbReference type="Gene3D" id="1.25.40.10">
    <property type="entry name" value="Tetratricopeptide repeat domain"/>
    <property type="match status" value="1"/>
</dbReference>
<dbReference type="SUPFAM" id="SSF55073">
    <property type="entry name" value="Nucleotide cyclase"/>
    <property type="match status" value="2"/>
</dbReference>
<dbReference type="Gene3D" id="3.30.70.1230">
    <property type="entry name" value="Nucleotide cyclase"/>
    <property type="match status" value="2"/>
</dbReference>
<dbReference type="EMBL" id="MVBO01000068">
    <property type="protein sequence ID" value="OZJ03803.1"/>
    <property type="molecule type" value="Genomic_DNA"/>
</dbReference>
<dbReference type="Proteomes" id="UP000242875">
    <property type="component" value="Unassembled WGS sequence"/>
</dbReference>
<evidence type="ECO:0000313" key="5">
    <source>
        <dbReference type="Proteomes" id="UP000242875"/>
    </source>
</evidence>
<proteinExistence type="predicted"/>
<gene>
    <name evidence="4" type="ORF">BZG36_03026</name>
</gene>
<dbReference type="GO" id="GO:0005524">
    <property type="term" value="F:ATP binding"/>
    <property type="evidence" value="ECO:0007669"/>
    <property type="project" value="UniProtKB-KW"/>
</dbReference>